<evidence type="ECO:0000256" key="5">
    <source>
        <dbReference type="ARBA" id="ARBA00023136"/>
    </source>
</evidence>
<keyword evidence="2" id="KW-1003">Cell membrane</keyword>
<evidence type="ECO:0000256" key="6">
    <source>
        <dbReference type="ARBA" id="ARBA00038076"/>
    </source>
</evidence>
<evidence type="ECO:0000256" key="4">
    <source>
        <dbReference type="ARBA" id="ARBA00022989"/>
    </source>
</evidence>
<evidence type="ECO:0000259" key="8">
    <source>
        <dbReference type="Pfam" id="PF02687"/>
    </source>
</evidence>
<evidence type="ECO:0000256" key="7">
    <source>
        <dbReference type="SAM" id="Phobius"/>
    </source>
</evidence>
<feature type="transmembrane region" description="Helical" evidence="7">
    <location>
        <begin position="265"/>
        <end position="290"/>
    </location>
</feature>
<gene>
    <name evidence="10" type="ORF">H8693_01285</name>
</gene>
<dbReference type="PANTHER" id="PTHR30572">
    <property type="entry name" value="MEMBRANE COMPONENT OF TRANSPORTER-RELATED"/>
    <property type="match status" value="1"/>
</dbReference>
<sequence length="389" mass="42285">MQLSEYIRMSLSEIRRNLVRSVLTILGIVIGVCAMIMVLSVGDAGQESVYNELEKFGINRLFIYPNENVDKDILKRSDIEYLSEHVSRIDEISPQSFATAKITYNGKSETTEIVGTTEVLKDVENKVMAEGRFINENDVEYARNSIVLSDDIKEALFGNASALGETVEMNGKKLKVVGVEQNTKPLYTSITSAKSYISISAYEEIFQTASVGEISITVANSSDMDSVAQRSVDLLLDKYGSNSIKTMNLAEEAKNAENILTIFKLVIGAIALISLFVGGIGIMNIMLVTVRERTKEIGIRKALGAKNSVILKQFLMESILYALIGSVSGVAMGVLLSVLAEKAIGLSVQISLFSIGASVVFSAIIGILFGIIPAFKAARLDPSQSLRHS</sequence>
<dbReference type="RefSeq" id="WP_249279466.1">
    <property type="nucleotide sequence ID" value="NZ_JACRSS010000001.1"/>
</dbReference>
<dbReference type="AlphaFoldDB" id="A0A926DGW4"/>
<dbReference type="InterPro" id="IPR025857">
    <property type="entry name" value="MacB_PCD"/>
</dbReference>
<comment type="caution">
    <text evidence="10">The sequence shown here is derived from an EMBL/GenBank/DDBJ whole genome shotgun (WGS) entry which is preliminary data.</text>
</comment>
<name>A0A926DGW4_9FIRM</name>
<evidence type="ECO:0000313" key="11">
    <source>
        <dbReference type="Proteomes" id="UP000617951"/>
    </source>
</evidence>
<feature type="domain" description="MacB-like periplasmic core" evidence="9">
    <location>
        <begin position="21"/>
        <end position="230"/>
    </location>
</feature>
<comment type="subcellular location">
    <subcellularLocation>
        <location evidence="1">Cell membrane</location>
        <topology evidence="1">Multi-pass membrane protein</topology>
    </subcellularLocation>
</comment>
<feature type="transmembrane region" description="Helical" evidence="7">
    <location>
        <begin position="319"/>
        <end position="340"/>
    </location>
</feature>
<accession>A0A926DGW4</accession>
<keyword evidence="11" id="KW-1185">Reference proteome</keyword>
<keyword evidence="3 7" id="KW-0812">Transmembrane</keyword>
<evidence type="ECO:0000256" key="1">
    <source>
        <dbReference type="ARBA" id="ARBA00004651"/>
    </source>
</evidence>
<dbReference type="Pfam" id="PF02687">
    <property type="entry name" value="FtsX"/>
    <property type="match status" value="1"/>
</dbReference>
<evidence type="ECO:0000313" key="10">
    <source>
        <dbReference type="EMBL" id="MBC8537564.1"/>
    </source>
</evidence>
<dbReference type="InterPro" id="IPR050250">
    <property type="entry name" value="Macrolide_Exporter_MacB"/>
</dbReference>
<keyword evidence="4 7" id="KW-1133">Transmembrane helix</keyword>
<dbReference type="Pfam" id="PF12704">
    <property type="entry name" value="MacB_PCD"/>
    <property type="match status" value="1"/>
</dbReference>
<dbReference type="InterPro" id="IPR003838">
    <property type="entry name" value="ABC3_permease_C"/>
</dbReference>
<keyword evidence="5 7" id="KW-0472">Membrane</keyword>
<evidence type="ECO:0000256" key="2">
    <source>
        <dbReference type="ARBA" id="ARBA00022475"/>
    </source>
</evidence>
<reference evidence="10" key="1">
    <citation type="submission" date="2020-08" db="EMBL/GenBank/DDBJ databases">
        <title>Genome public.</title>
        <authorList>
            <person name="Liu C."/>
            <person name="Sun Q."/>
        </authorList>
    </citation>
    <scope>NUCLEOTIDE SEQUENCE</scope>
    <source>
        <strain evidence="10">NSJ-63</strain>
    </source>
</reference>
<feature type="domain" description="ABC3 transporter permease C-terminal" evidence="8">
    <location>
        <begin position="269"/>
        <end position="382"/>
    </location>
</feature>
<dbReference type="GO" id="GO:0005886">
    <property type="term" value="C:plasma membrane"/>
    <property type="evidence" value="ECO:0007669"/>
    <property type="project" value="UniProtKB-SubCell"/>
</dbReference>
<organism evidence="10 11">
    <name type="scientific">Guopingia tenuis</name>
    <dbReference type="NCBI Taxonomy" id="2763656"/>
    <lineage>
        <taxon>Bacteria</taxon>
        <taxon>Bacillati</taxon>
        <taxon>Bacillota</taxon>
        <taxon>Clostridia</taxon>
        <taxon>Christensenellales</taxon>
        <taxon>Christensenellaceae</taxon>
        <taxon>Guopingia</taxon>
    </lineage>
</organism>
<dbReference type="Proteomes" id="UP000617951">
    <property type="component" value="Unassembled WGS sequence"/>
</dbReference>
<feature type="transmembrane region" description="Helical" evidence="7">
    <location>
        <begin position="21"/>
        <end position="42"/>
    </location>
</feature>
<evidence type="ECO:0000256" key="3">
    <source>
        <dbReference type="ARBA" id="ARBA00022692"/>
    </source>
</evidence>
<protein>
    <submittedName>
        <fullName evidence="10">ABC transporter permease</fullName>
    </submittedName>
</protein>
<dbReference type="GO" id="GO:0022857">
    <property type="term" value="F:transmembrane transporter activity"/>
    <property type="evidence" value="ECO:0007669"/>
    <property type="project" value="TreeGrafter"/>
</dbReference>
<proteinExistence type="inferred from homology"/>
<dbReference type="EMBL" id="JACRSS010000001">
    <property type="protein sequence ID" value="MBC8537564.1"/>
    <property type="molecule type" value="Genomic_DNA"/>
</dbReference>
<evidence type="ECO:0000259" key="9">
    <source>
        <dbReference type="Pfam" id="PF12704"/>
    </source>
</evidence>
<feature type="transmembrane region" description="Helical" evidence="7">
    <location>
        <begin position="352"/>
        <end position="375"/>
    </location>
</feature>
<dbReference type="PANTHER" id="PTHR30572:SF4">
    <property type="entry name" value="ABC TRANSPORTER PERMEASE YTRF"/>
    <property type="match status" value="1"/>
</dbReference>
<comment type="similarity">
    <text evidence="6">Belongs to the ABC-4 integral membrane protein family.</text>
</comment>